<dbReference type="RefSeq" id="WP_014016372.1">
    <property type="nucleotide sequence ID" value="NZ_AP031433.1"/>
</dbReference>
<gene>
    <name evidence="1" type="ORF">C6Y28_00505</name>
</gene>
<reference evidence="1 2" key="1">
    <citation type="journal article" date="2018" name="Genome Announc.">
        <title>Complete genomes of two Megasphaera elsdenii strains, NCIMB 702410 and ATCC 25940.</title>
        <authorList>
            <person name="Hatmaker E.A."/>
            <person name="O'Dell K."/>
            <person name="Riley L.A."/>
            <person name="Klingeman D.M."/>
            <person name="Guss A.M."/>
        </authorList>
    </citation>
    <scope>NUCLEOTIDE SEQUENCE [LARGE SCALE GENOMIC DNA]</scope>
    <source>
        <strain evidence="1 2">NCIMB702410</strain>
    </source>
</reference>
<protein>
    <submittedName>
        <fullName evidence="1">Uncharacterized protein</fullName>
    </submittedName>
</protein>
<accession>A0A1M6R0H0</accession>
<organism evidence="1 2">
    <name type="scientific">Megasphaera elsdenii</name>
    <dbReference type="NCBI Taxonomy" id="907"/>
    <lineage>
        <taxon>Bacteria</taxon>
        <taxon>Bacillati</taxon>
        <taxon>Bacillota</taxon>
        <taxon>Negativicutes</taxon>
        <taxon>Veillonellales</taxon>
        <taxon>Veillonellaceae</taxon>
        <taxon>Megasphaera</taxon>
    </lineage>
</organism>
<dbReference type="OrthoDB" id="9866766at2"/>
<dbReference type="Proteomes" id="UP000238358">
    <property type="component" value="Chromosome"/>
</dbReference>
<proteinExistence type="predicted"/>
<evidence type="ECO:0000313" key="2">
    <source>
        <dbReference type="Proteomes" id="UP000238358"/>
    </source>
</evidence>
<dbReference type="AlphaFoldDB" id="A0A1M6R0H0"/>
<dbReference type="EMBL" id="CP027569">
    <property type="protein sequence ID" value="AVO26227.1"/>
    <property type="molecule type" value="Genomic_DNA"/>
</dbReference>
<evidence type="ECO:0000313" key="1">
    <source>
        <dbReference type="EMBL" id="AVO26227.1"/>
    </source>
</evidence>
<sequence length="60" mass="7201">MLIYGLEQALMVTHGYEVEFNQKKETAHLVQTTDGPMKTEKSHLEYLMDKLMKFKYSYRR</sequence>
<name>A0A1M6R0H0_MEGEL</name>
<dbReference type="GeneID" id="97490764"/>